<protein>
    <submittedName>
        <fullName evidence="3">Rhoptry protein ROP6</fullName>
    </submittedName>
</protein>
<organism evidence="3 4">
    <name type="scientific">Toxoplasma gondii p89</name>
    <dbReference type="NCBI Taxonomy" id="943119"/>
    <lineage>
        <taxon>Eukaryota</taxon>
        <taxon>Sar</taxon>
        <taxon>Alveolata</taxon>
        <taxon>Apicomplexa</taxon>
        <taxon>Conoidasida</taxon>
        <taxon>Coccidia</taxon>
        <taxon>Eucoccidiorida</taxon>
        <taxon>Eimeriorina</taxon>
        <taxon>Sarcocystidae</taxon>
        <taxon>Toxoplasma</taxon>
    </lineage>
</organism>
<evidence type="ECO:0000256" key="1">
    <source>
        <dbReference type="SAM" id="MobiDB-lite"/>
    </source>
</evidence>
<keyword evidence="2" id="KW-0472">Membrane</keyword>
<gene>
    <name evidence="3" type="ORF">TGP89_258660</name>
</gene>
<feature type="region of interest" description="Disordered" evidence="1">
    <location>
        <begin position="299"/>
        <end position="351"/>
    </location>
</feature>
<dbReference type="AlphaFoldDB" id="A0A086JB40"/>
<accession>A0A086JB40</accession>
<dbReference type="EMBL" id="AEYI02002178">
    <property type="protein sequence ID" value="KFG29358.1"/>
    <property type="molecule type" value="Genomic_DNA"/>
</dbReference>
<dbReference type="Proteomes" id="UP000028828">
    <property type="component" value="Unassembled WGS sequence"/>
</dbReference>
<feature type="transmembrane region" description="Helical" evidence="2">
    <location>
        <begin position="12"/>
        <end position="35"/>
    </location>
</feature>
<feature type="region of interest" description="Disordered" evidence="1">
    <location>
        <begin position="112"/>
        <end position="223"/>
    </location>
</feature>
<keyword evidence="2" id="KW-0812">Transmembrane</keyword>
<evidence type="ECO:0000313" key="3">
    <source>
        <dbReference type="EMBL" id="KFG29358.1"/>
    </source>
</evidence>
<feature type="compositionally biased region" description="Acidic residues" evidence="1">
    <location>
        <begin position="209"/>
        <end position="221"/>
    </location>
</feature>
<feature type="compositionally biased region" description="Acidic residues" evidence="1">
    <location>
        <begin position="188"/>
        <end position="197"/>
    </location>
</feature>
<dbReference type="VEuPathDB" id="ToxoDB:TGP89_258660"/>
<evidence type="ECO:0000256" key="2">
    <source>
        <dbReference type="SAM" id="Phobius"/>
    </source>
</evidence>
<sequence length="480" mass="51362">MRSSVGQSRLPLKFFLAPFSVQNSVFALFFVFALVCVSGLSWEDAEDGAAWDSVSNDSDDSFAKGSDFGEVKLGSAGQRQLLSQLQNELGGEFEDADVSMLQRDHGIHGEEAGLFRKAVPGLDDPAEDDEADGESASDEAEADSDVLADDEEGTSLIENASEEDTDNSEADSQQEDDSVGEDSFLQQEGEDSEEERAVEDPYAAAEPSYLEEDNTVDDSAAEDYAPASFVQIGSGERKIRAHMHLDSRQVAPERFAHAFNQDHVRLLDQTAVEDELLDEAAPGGGASAVVSPIDENPAEMESTISEGEAGSAVEAPEQGIQPEAEFATASEEPRPLEPVDPEMAAQQPQLPQEAMPTENADLLGNQPGMRNALEPSAKVLEPETLEGSPALVPPAETEEGTAAQIAEEMSKQDQGMQEARPQEVLTRHTWQDMERTEDLRKNDVPAAVANSGSQIITAASSVALAGLLVAGQLLFSVGMY</sequence>
<feature type="transmembrane region" description="Helical" evidence="2">
    <location>
        <begin position="455"/>
        <end position="475"/>
    </location>
</feature>
<keyword evidence="2" id="KW-1133">Transmembrane helix</keyword>
<proteinExistence type="predicted"/>
<comment type="caution">
    <text evidence="3">The sequence shown here is derived from an EMBL/GenBank/DDBJ whole genome shotgun (WGS) entry which is preliminary data.</text>
</comment>
<evidence type="ECO:0000313" key="4">
    <source>
        <dbReference type="Proteomes" id="UP000028828"/>
    </source>
</evidence>
<reference evidence="3 4" key="1">
    <citation type="submission" date="2014-03" db="EMBL/GenBank/DDBJ databases">
        <authorList>
            <person name="Sibley D."/>
            <person name="Venepally P."/>
            <person name="Karamycheva S."/>
            <person name="Hadjithomas M."/>
            <person name="Khan A."/>
            <person name="Brunk B."/>
            <person name="Roos D."/>
            <person name="Caler E."/>
            <person name="Lorenzi H."/>
        </authorList>
    </citation>
    <scope>NUCLEOTIDE SEQUENCE [LARGE SCALE GENOMIC DNA]</scope>
    <source>
        <strain evidence="4">p89</strain>
    </source>
</reference>
<feature type="compositionally biased region" description="Acidic residues" evidence="1">
    <location>
        <begin position="160"/>
        <end position="180"/>
    </location>
</feature>
<dbReference type="OrthoDB" id="332410at2759"/>
<name>A0A086JB40_TOXGO</name>
<feature type="compositionally biased region" description="Acidic residues" evidence="1">
    <location>
        <begin position="124"/>
        <end position="153"/>
    </location>
</feature>